<name>A0A5B9QES0_9BACT</name>
<accession>A0A5B9QES0</accession>
<dbReference type="KEGG" id="bgok:Pr1d_36930"/>
<keyword evidence="3" id="KW-1185">Reference proteome</keyword>
<feature type="region of interest" description="Disordered" evidence="1">
    <location>
        <begin position="86"/>
        <end position="110"/>
    </location>
</feature>
<protein>
    <recommendedName>
        <fullName evidence="4">Carboxypeptidase regulatory-like domain-containing protein</fullName>
    </recommendedName>
</protein>
<evidence type="ECO:0000256" key="1">
    <source>
        <dbReference type="SAM" id="MobiDB-lite"/>
    </source>
</evidence>
<dbReference type="RefSeq" id="WP_148074728.1">
    <property type="nucleotide sequence ID" value="NZ_CP042913.1"/>
</dbReference>
<dbReference type="OrthoDB" id="291697at2"/>
<sequence>MANSILSKSRISLRRHWPTFVAILLLSMVTGCGPKSARISGKVTLQDVPITTGTIAFISKNGKVTSGNIENGNFVVVGAQVDPNTSVTVTSHTPSPMMQPPQGPMKSVSDEPQLKYVPIPDRYGNSDSSDLKCEVVEGEQKIDFDLQP</sequence>
<evidence type="ECO:0000313" key="3">
    <source>
        <dbReference type="Proteomes" id="UP000323917"/>
    </source>
</evidence>
<feature type="compositionally biased region" description="Low complexity" evidence="1">
    <location>
        <begin position="86"/>
        <end position="96"/>
    </location>
</feature>
<evidence type="ECO:0000313" key="2">
    <source>
        <dbReference type="EMBL" id="QEG36379.1"/>
    </source>
</evidence>
<gene>
    <name evidence="2" type="ORF">Pr1d_36930</name>
</gene>
<dbReference type="AlphaFoldDB" id="A0A5B9QES0"/>
<reference evidence="2 3" key="1">
    <citation type="submission" date="2019-08" db="EMBL/GenBank/DDBJ databases">
        <title>Deep-cultivation of Planctomycetes and their phenomic and genomic characterization uncovers novel biology.</title>
        <authorList>
            <person name="Wiegand S."/>
            <person name="Jogler M."/>
            <person name="Boedeker C."/>
            <person name="Pinto D."/>
            <person name="Vollmers J."/>
            <person name="Rivas-Marin E."/>
            <person name="Kohn T."/>
            <person name="Peeters S.H."/>
            <person name="Heuer A."/>
            <person name="Rast P."/>
            <person name="Oberbeckmann S."/>
            <person name="Bunk B."/>
            <person name="Jeske O."/>
            <person name="Meyerdierks A."/>
            <person name="Storesund J.E."/>
            <person name="Kallscheuer N."/>
            <person name="Luecker S."/>
            <person name="Lage O.M."/>
            <person name="Pohl T."/>
            <person name="Merkel B.J."/>
            <person name="Hornburger P."/>
            <person name="Mueller R.-W."/>
            <person name="Bruemmer F."/>
            <person name="Labrenz M."/>
            <person name="Spormann A.M."/>
            <person name="Op den Camp H."/>
            <person name="Overmann J."/>
            <person name="Amann R."/>
            <person name="Jetten M.S.M."/>
            <person name="Mascher T."/>
            <person name="Medema M.H."/>
            <person name="Devos D.P."/>
            <person name="Kaster A.-K."/>
            <person name="Ovreas L."/>
            <person name="Rohde M."/>
            <person name="Galperin M.Y."/>
            <person name="Jogler C."/>
        </authorList>
    </citation>
    <scope>NUCLEOTIDE SEQUENCE [LARGE SCALE GENOMIC DNA]</scope>
    <source>
        <strain evidence="2 3">Pr1d</strain>
    </source>
</reference>
<evidence type="ECO:0008006" key="4">
    <source>
        <dbReference type="Google" id="ProtNLM"/>
    </source>
</evidence>
<organism evidence="2 3">
    <name type="scientific">Bythopirellula goksoeyrii</name>
    <dbReference type="NCBI Taxonomy" id="1400387"/>
    <lineage>
        <taxon>Bacteria</taxon>
        <taxon>Pseudomonadati</taxon>
        <taxon>Planctomycetota</taxon>
        <taxon>Planctomycetia</taxon>
        <taxon>Pirellulales</taxon>
        <taxon>Lacipirellulaceae</taxon>
        <taxon>Bythopirellula</taxon>
    </lineage>
</organism>
<dbReference type="Proteomes" id="UP000323917">
    <property type="component" value="Chromosome"/>
</dbReference>
<proteinExistence type="predicted"/>
<dbReference type="EMBL" id="CP042913">
    <property type="protein sequence ID" value="QEG36379.1"/>
    <property type="molecule type" value="Genomic_DNA"/>
</dbReference>